<evidence type="ECO:0000313" key="8">
    <source>
        <dbReference type="EMBL" id="SGZ50358.1"/>
    </source>
</evidence>
<dbReference type="AlphaFoldDB" id="A0A1L0DD91"/>
<evidence type="ECO:0000256" key="3">
    <source>
        <dbReference type="ARBA" id="ARBA00010514"/>
    </source>
</evidence>
<dbReference type="UniPathway" id="UPA00705"/>
<protein>
    <recommendedName>
        <fullName evidence="7">Cytochrome c oxidase subunit 8, mitochondrial</fullName>
    </recommendedName>
    <alternativeName>
        <fullName evidence="7">Cytochrome c oxidase polypeptide VIII</fullName>
    </alternativeName>
</protein>
<dbReference type="Pfam" id="PF02935">
    <property type="entry name" value="COX7C"/>
    <property type="match status" value="1"/>
</dbReference>
<keyword evidence="7" id="KW-0812">Transmembrane</keyword>
<evidence type="ECO:0000256" key="7">
    <source>
        <dbReference type="RuleBase" id="RU368123"/>
    </source>
</evidence>
<proteinExistence type="inferred from homology"/>
<keyword evidence="4 7" id="KW-0999">Mitochondrion inner membrane</keyword>
<evidence type="ECO:0000256" key="5">
    <source>
        <dbReference type="ARBA" id="ARBA00023128"/>
    </source>
</evidence>
<evidence type="ECO:0000256" key="4">
    <source>
        <dbReference type="ARBA" id="ARBA00022792"/>
    </source>
</evidence>
<dbReference type="InterPro" id="IPR036636">
    <property type="entry name" value="COX7C/Cox8_sf"/>
</dbReference>
<evidence type="ECO:0000313" key="9">
    <source>
        <dbReference type="Proteomes" id="UP000182259"/>
    </source>
</evidence>
<reference evidence="8 9" key="1">
    <citation type="submission" date="2016-10" db="EMBL/GenBank/DDBJ databases">
        <authorList>
            <person name="de Groot N.N."/>
        </authorList>
    </citation>
    <scope>NUCLEOTIDE SEQUENCE [LARGE SCALE GENOMIC DNA]</scope>
    <source>
        <strain evidence="8 9">PYCC 4715</strain>
    </source>
</reference>
<accession>A0A1L0DD91</accession>
<dbReference type="GO" id="GO:0045277">
    <property type="term" value="C:respiratory chain complex IV"/>
    <property type="evidence" value="ECO:0007669"/>
    <property type="project" value="UniProtKB-UniRule"/>
</dbReference>
<dbReference type="EMBL" id="LT635764">
    <property type="protein sequence ID" value="SGZ50358.1"/>
    <property type="molecule type" value="Genomic_DNA"/>
</dbReference>
<dbReference type="GO" id="GO:0006123">
    <property type="term" value="P:mitochondrial electron transport, cytochrome c to oxygen"/>
    <property type="evidence" value="ECO:0007669"/>
    <property type="project" value="UniProtKB-UniRule"/>
</dbReference>
<comment type="similarity">
    <text evidence="3 7">Belongs to the cytochrome c oxidase VIIc family.</text>
</comment>
<dbReference type="InterPro" id="IPR004202">
    <property type="entry name" value="COX7C/Cox8"/>
</dbReference>
<evidence type="ECO:0000256" key="6">
    <source>
        <dbReference type="ARBA" id="ARBA00023136"/>
    </source>
</evidence>
<feature type="transmembrane region" description="Helical" evidence="7">
    <location>
        <begin position="52"/>
        <end position="71"/>
    </location>
</feature>
<dbReference type="Proteomes" id="UP000182259">
    <property type="component" value="Chromosome I"/>
</dbReference>
<comment type="subunit">
    <text evidence="7">Component of the cytochrome c oxidase (complex IV, CIV), a multisubunit enzyme composed of a catalytic core of 3 subunits and several supernumerary subunits. The complex exists as a monomer or a dimer and forms supercomplexes (SCs) in the inner mitochondrial membrane with ubiquinol-cytochrome c oxidoreductase (cytochrome b-c1 complex, complex III, CIII).</text>
</comment>
<dbReference type="Gene3D" id="4.10.49.10">
    <property type="entry name" value="Cytochrome c oxidase subunit VIIc"/>
    <property type="match status" value="1"/>
</dbReference>
<keyword evidence="7" id="KW-1133">Transmembrane helix</keyword>
<comment type="pathway">
    <text evidence="2 7">Energy metabolism; oxidative phosphorylation.</text>
</comment>
<evidence type="ECO:0000256" key="1">
    <source>
        <dbReference type="ARBA" id="ARBA00004434"/>
    </source>
</evidence>
<keyword evidence="6 7" id="KW-0472">Membrane</keyword>
<sequence length="79" mass="8951">MIARIGLRTSRATRNFQTSSRVLLGNVYGSPKEGVYSNLPFKVKTKVVPFGVGWWGVMGFFFAFPFLTSYWHMKKAGNI</sequence>
<keyword evidence="7" id="KW-0809">Transit peptide</keyword>
<gene>
    <name evidence="8" type="ORF">SAMEA4029009_CIC11G00000005748</name>
</gene>
<name>A0A1L0DD91_9ASCO</name>
<comment type="function">
    <text evidence="7">Component of the cytochrome c oxidase, the last enzyme in the mitochondrial electron transport chain which drives oxidative phosphorylation. The respiratory chain contains 3 multisubunit complexes succinate dehydrogenase (complex II, CII), ubiquinol-cytochrome c oxidoreductase (cytochrome b-c1 complex, complex III, CIII) and cytochrome c oxidase (complex IV, CIV), that cooperate to transfer electrons derived from NADH and succinate to molecular oxygen, creating an electrochemical gradient over the inner membrane that drives transmembrane transport and the ATP synthase. Cytochrome c oxidase is the component of the respiratory chain that catalyzes the reduction of oxygen to water. Electrons originating from reduced cytochrome c in the intermembrane space (IMS) are transferred via the dinuclear copper A center (CU(A)) of subunit 2 and heme A of subunit 1 to the active site in subunit 1, a binuclear center (BNC) formed by heme A3 and copper B (CU(B)). The BNC reduces molecular oxygen to 2 water molecules using 4 electrons from cytochrome c in the IMS and 4 protons from the mitochondrial matrix.</text>
</comment>
<comment type="subcellular location">
    <subcellularLocation>
        <location evidence="1 7">Mitochondrion inner membrane</location>
        <topology evidence="1 7">Single-pass membrane protein</topology>
    </subcellularLocation>
</comment>
<keyword evidence="5 7" id="KW-0496">Mitochondrion</keyword>
<dbReference type="GO" id="GO:0005743">
    <property type="term" value="C:mitochondrial inner membrane"/>
    <property type="evidence" value="ECO:0007669"/>
    <property type="project" value="UniProtKB-SubCell"/>
</dbReference>
<evidence type="ECO:0000256" key="2">
    <source>
        <dbReference type="ARBA" id="ARBA00004673"/>
    </source>
</evidence>
<organism evidence="8 9">
    <name type="scientific">Sungouiella intermedia</name>
    <dbReference type="NCBI Taxonomy" id="45354"/>
    <lineage>
        <taxon>Eukaryota</taxon>
        <taxon>Fungi</taxon>
        <taxon>Dikarya</taxon>
        <taxon>Ascomycota</taxon>
        <taxon>Saccharomycotina</taxon>
        <taxon>Pichiomycetes</taxon>
        <taxon>Metschnikowiaceae</taxon>
        <taxon>Sungouiella</taxon>
    </lineage>
</organism>